<dbReference type="Pfam" id="PF01650">
    <property type="entry name" value="Peptidase_C13"/>
    <property type="match status" value="1"/>
</dbReference>
<proteinExistence type="predicted"/>
<dbReference type="GO" id="GO:0008233">
    <property type="term" value="F:peptidase activity"/>
    <property type="evidence" value="ECO:0007669"/>
    <property type="project" value="InterPro"/>
</dbReference>
<organism evidence="2">
    <name type="scientific">Caulobacter sp. 73W</name>
    <dbReference type="NCBI Taxonomy" id="3161137"/>
    <lineage>
        <taxon>Bacteria</taxon>
        <taxon>Pseudomonadati</taxon>
        <taxon>Pseudomonadota</taxon>
        <taxon>Alphaproteobacteria</taxon>
        <taxon>Caulobacterales</taxon>
        <taxon>Caulobacteraceae</taxon>
        <taxon>Caulobacter</taxon>
    </lineage>
</organism>
<reference evidence="2" key="1">
    <citation type="submission" date="2024-06" db="EMBL/GenBank/DDBJ databases">
        <title>Caulobacter inopinatus, sp. nov.</title>
        <authorList>
            <person name="Donachie S.P."/>
        </authorList>
    </citation>
    <scope>NUCLEOTIDE SEQUENCE</scope>
    <source>
        <strain evidence="2">73W</strain>
    </source>
</reference>
<accession>A0AB39KQW2</accession>
<dbReference type="EMBL" id="CP158375">
    <property type="protein sequence ID" value="XDO96022.1"/>
    <property type="molecule type" value="Genomic_DNA"/>
</dbReference>
<name>A0AB39KQW2_9CAUL</name>
<evidence type="ECO:0000313" key="2">
    <source>
        <dbReference type="EMBL" id="XDO96022.1"/>
    </source>
</evidence>
<feature type="chain" id="PRO_5044294709" evidence="1">
    <location>
        <begin position="22"/>
        <end position="252"/>
    </location>
</feature>
<sequence>MRGLAGVVLAFALALPSLVLAASPFADWAVVVVAADNQAHGGGVTEAFDNARRDVSTQLATMGFSPSNISQFSVQPEKYASRPKKTDLRGVYEQLKATSGTAKAGCLLYFTSHGEPRGITFGEGRLSPALLAAMIEGACPGRPVIAVISACFSGVFVDPLAGPQRMVMTAARPDRSSFGCGESDRYPYFDECFLRTTATARDFMALASGTKACVSAKEIETKAEPPSEPQVWIGGGLRPILPLYAFARPPTP</sequence>
<feature type="signal peptide" evidence="1">
    <location>
        <begin position="1"/>
        <end position="21"/>
    </location>
</feature>
<dbReference type="InterPro" id="IPR001096">
    <property type="entry name" value="Peptidase_C13"/>
</dbReference>
<dbReference type="RefSeq" id="WP_369058878.1">
    <property type="nucleotide sequence ID" value="NZ_CP158375.1"/>
</dbReference>
<dbReference type="GO" id="GO:0006508">
    <property type="term" value="P:proteolysis"/>
    <property type="evidence" value="ECO:0007669"/>
    <property type="project" value="InterPro"/>
</dbReference>
<protein>
    <submittedName>
        <fullName evidence="2">C13 family peptidase</fullName>
    </submittedName>
</protein>
<gene>
    <name evidence="2" type="ORF">ABOZ73_14645</name>
</gene>
<evidence type="ECO:0000256" key="1">
    <source>
        <dbReference type="SAM" id="SignalP"/>
    </source>
</evidence>
<keyword evidence="1" id="KW-0732">Signal</keyword>
<dbReference type="AlphaFoldDB" id="A0AB39KQW2"/>
<dbReference type="Gene3D" id="3.40.50.1460">
    <property type="match status" value="1"/>
</dbReference>